<dbReference type="Proteomes" id="UP000030645">
    <property type="component" value="Unassembled WGS sequence"/>
</dbReference>
<gene>
    <name evidence="8" type="ORF">L484_013579</name>
</gene>
<dbReference type="FunFam" id="3.30.310.210:FF:000002">
    <property type="entry name" value="KH domain-containing protein"/>
    <property type="match status" value="1"/>
</dbReference>
<feature type="domain" description="K Homology" evidence="7">
    <location>
        <begin position="137"/>
        <end position="212"/>
    </location>
</feature>
<dbReference type="SMART" id="SM00322">
    <property type="entry name" value="KH"/>
    <property type="match status" value="4"/>
</dbReference>
<keyword evidence="3 5" id="KW-0694">RNA-binding</keyword>
<evidence type="ECO:0000256" key="2">
    <source>
        <dbReference type="ARBA" id="ARBA00022737"/>
    </source>
</evidence>
<keyword evidence="4" id="KW-0539">Nucleus</keyword>
<dbReference type="GO" id="GO:0005634">
    <property type="term" value="C:nucleus"/>
    <property type="evidence" value="ECO:0007669"/>
    <property type="project" value="UniProtKB-SubCell"/>
</dbReference>
<dbReference type="SUPFAM" id="SSF54791">
    <property type="entry name" value="Eukaryotic type KH-domain (KH-domain type I)"/>
    <property type="match status" value="4"/>
</dbReference>
<dbReference type="eggNOG" id="KOG2190">
    <property type="taxonomic scope" value="Eukaryota"/>
</dbReference>
<dbReference type="PANTHER" id="PTHR10288">
    <property type="entry name" value="KH DOMAIN CONTAINING RNA BINDING PROTEIN"/>
    <property type="match status" value="1"/>
</dbReference>
<evidence type="ECO:0000313" key="8">
    <source>
        <dbReference type="EMBL" id="EXB31947.1"/>
    </source>
</evidence>
<feature type="domain" description="K Homology" evidence="7">
    <location>
        <begin position="280"/>
        <end position="353"/>
    </location>
</feature>
<keyword evidence="2" id="KW-0677">Repeat</keyword>
<dbReference type="GO" id="GO:0009911">
    <property type="term" value="P:positive regulation of flower development"/>
    <property type="evidence" value="ECO:0007669"/>
    <property type="project" value="UniProtKB-ARBA"/>
</dbReference>
<dbReference type="InterPro" id="IPR004088">
    <property type="entry name" value="KH_dom_type_1"/>
</dbReference>
<evidence type="ECO:0000256" key="4">
    <source>
        <dbReference type="ARBA" id="ARBA00023242"/>
    </source>
</evidence>
<feature type="domain" description="K Homology" evidence="7">
    <location>
        <begin position="41"/>
        <end position="113"/>
    </location>
</feature>
<dbReference type="InterPro" id="IPR036612">
    <property type="entry name" value="KH_dom_type_1_sf"/>
</dbReference>
<comment type="subcellular location">
    <subcellularLocation>
        <location evidence="1">Nucleus</location>
    </subcellularLocation>
</comment>
<protein>
    <submittedName>
        <fullName evidence="8">KH domain-containing protein</fullName>
    </submittedName>
</protein>
<evidence type="ECO:0000256" key="6">
    <source>
        <dbReference type="SAM" id="MobiDB-lite"/>
    </source>
</evidence>
<reference evidence="9" key="1">
    <citation type="submission" date="2013-01" db="EMBL/GenBank/DDBJ databases">
        <title>Draft Genome Sequence of a Mulberry Tree, Morus notabilis C.K. Schneid.</title>
        <authorList>
            <person name="He N."/>
            <person name="Zhao S."/>
        </authorList>
    </citation>
    <scope>NUCLEOTIDE SEQUENCE</scope>
</reference>
<dbReference type="EMBL" id="KE343519">
    <property type="protein sequence ID" value="EXB31947.1"/>
    <property type="molecule type" value="Genomic_DNA"/>
</dbReference>
<keyword evidence="9" id="KW-1185">Reference proteome</keyword>
<evidence type="ECO:0000256" key="1">
    <source>
        <dbReference type="ARBA" id="ARBA00004123"/>
    </source>
</evidence>
<dbReference type="PROSITE" id="PS50084">
    <property type="entry name" value="KH_TYPE_1"/>
    <property type="match status" value="4"/>
</dbReference>
<evidence type="ECO:0000313" key="9">
    <source>
        <dbReference type="Proteomes" id="UP000030645"/>
    </source>
</evidence>
<dbReference type="CDD" id="cd22459">
    <property type="entry name" value="KH-I_PEPPER_rpt1_like"/>
    <property type="match status" value="2"/>
</dbReference>
<dbReference type="STRING" id="981085.W9QPS3"/>
<dbReference type="Pfam" id="PF00013">
    <property type="entry name" value="KH_1"/>
    <property type="match status" value="4"/>
</dbReference>
<dbReference type="AlphaFoldDB" id="W9QPS3"/>
<dbReference type="CDD" id="cd22460">
    <property type="entry name" value="KH-I_PEPPER_rpt2_like"/>
    <property type="match status" value="2"/>
</dbReference>
<feature type="domain" description="K Homology" evidence="7">
    <location>
        <begin position="366"/>
        <end position="441"/>
    </location>
</feature>
<evidence type="ECO:0000256" key="3">
    <source>
        <dbReference type="ARBA" id="ARBA00022884"/>
    </source>
</evidence>
<sequence>MAGQRNSYGKRAHSQSDYSENGGHKRRNPGEEREQFVIDSEDTVYRYLCPVKKIGSIIGRGGEIVKQLRVDTKSKIRIGETVPGSEERVVTIYSMSEESNAVEGGNHVCPAQDALFRVHERVVAEDLHGDEDSEGSHQVTARLLVPSDQIGCIIGKGGQIVQNIRSDTGAQIRILKDEHLPSCALNSDELVQISGDAPVVKKALYQIASRLHDNPSRSQHLLTSAAPSVYPSGGSLMGPGAGAPIVGIAPLMGPYGGYKGDAGDWSRSLYSAPRDEGSSKEFSLRLVCPTGNIGGVIGKGGTIINQIRQESGAVIKVDSSATEGDDCLITVSAKEFFEESYSPTIEAAVRLQPKCSEKVERDSGIISFTTRLLVPTSRIGCLIGKGGAIVTEMRRATKANIRILAKENLPKIASEDDEMVQIAGDLDVAKDALIHVVTRLRANIFDREGALPTLLPVLPYLPVSADGPDGLNYESRDSKRHGRGHSYSGGYGASSDLASSDSYGSYGGSQIGGSGGAYGAYGAYSSGRTGGSGEIIRVDLKAFVPTFHVSLELQDQLLKVADLLRPRVQVVLQVENFLWKIAGIPCRAMTVRIFLGDKVTLSSSKHTLPTKIDATYEDILQDFNDRNSETKKRMKVLKGNETFPDKQAKHENKEANCNALRWREERL</sequence>
<organism evidence="8 9">
    <name type="scientific">Morus notabilis</name>
    <dbReference type="NCBI Taxonomy" id="981085"/>
    <lineage>
        <taxon>Eukaryota</taxon>
        <taxon>Viridiplantae</taxon>
        <taxon>Streptophyta</taxon>
        <taxon>Embryophyta</taxon>
        <taxon>Tracheophyta</taxon>
        <taxon>Spermatophyta</taxon>
        <taxon>Magnoliopsida</taxon>
        <taxon>eudicotyledons</taxon>
        <taxon>Gunneridae</taxon>
        <taxon>Pentapetalae</taxon>
        <taxon>rosids</taxon>
        <taxon>fabids</taxon>
        <taxon>Rosales</taxon>
        <taxon>Moraceae</taxon>
        <taxon>Moreae</taxon>
        <taxon>Morus</taxon>
    </lineage>
</organism>
<dbReference type="GO" id="GO:0003723">
    <property type="term" value="F:RNA binding"/>
    <property type="evidence" value="ECO:0007669"/>
    <property type="project" value="UniProtKB-UniRule"/>
</dbReference>
<dbReference type="InterPro" id="IPR004087">
    <property type="entry name" value="KH_dom"/>
</dbReference>
<evidence type="ECO:0000256" key="5">
    <source>
        <dbReference type="PROSITE-ProRule" id="PRU00117"/>
    </source>
</evidence>
<feature type="region of interest" description="Disordered" evidence="6">
    <location>
        <begin position="1"/>
        <end position="34"/>
    </location>
</feature>
<proteinExistence type="predicted"/>
<name>W9QPS3_9ROSA</name>
<evidence type="ECO:0000259" key="7">
    <source>
        <dbReference type="SMART" id="SM00322"/>
    </source>
</evidence>
<dbReference type="Gene3D" id="3.30.310.210">
    <property type="match status" value="2"/>
</dbReference>
<accession>W9QPS3</accession>